<dbReference type="InterPro" id="IPR001650">
    <property type="entry name" value="Helicase_C-like"/>
</dbReference>
<keyword evidence="3" id="KW-1185">Reference proteome</keyword>
<organism evidence="2 3">
    <name type="scientific">Glossina brevipalpis</name>
    <dbReference type="NCBI Taxonomy" id="37001"/>
    <lineage>
        <taxon>Eukaryota</taxon>
        <taxon>Metazoa</taxon>
        <taxon>Ecdysozoa</taxon>
        <taxon>Arthropoda</taxon>
        <taxon>Hexapoda</taxon>
        <taxon>Insecta</taxon>
        <taxon>Pterygota</taxon>
        <taxon>Neoptera</taxon>
        <taxon>Endopterygota</taxon>
        <taxon>Diptera</taxon>
        <taxon>Brachycera</taxon>
        <taxon>Muscomorpha</taxon>
        <taxon>Hippoboscoidea</taxon>
        <taxon>Glossinidae</taxon>
        <taxon>Glossina</taxon>
    </lineage>
</organism>
<reference evidence="2" key="2">
    <citation type="submission" date="2020-05" db="UniProtKB">
        <authorList>
            <consortium name="EnsemblMetazoa"/>
        </authorList>
    </citation>
    <scope>IDENTIFICATION</scope>
    <source>
        <strain evidence="2">IAEA</strain>
    </source>
</reference>
<dbReference type="SMART" id="SM00490">
    <property type="entry name" value="HELICc"/>
    <property type="match status" value="1"/>
</dbReference>
<name>A0A1A9X5N7_9MUSC</name>
<evidence type="ECO:0000259" key="1">
    <source>
        <dbReference type="PROSITE" id="PS51194"/>
    </source>
</evidence>
<dbReference type="Proteomes" id="UP000091820">
    <property type="component" value="Unassembled WGS sequence"/>
</dbReference>
<dbReference type="PROSITE" id="PS51194">
    <property type="entry name" value="HELICASE_CTER"/>
    <property type="match status" value="1"/>
</dbReference>
<feature type="domain" description="Helicase C-terminal" evidence="1">
    <location>
        <begin position="1"/>
        <end position="108"/>
    </location>
</feature>
<dbReference type="STRING" id="37001.A0A1A9X5N7"/>
<dbReference type="Pfam" id="PF00271">
    <property type="entry name" value="Helicase_C"/>
    <property type="match status" value="1"/>
</dbReference>
<reference evidence="3" key="1">
    <citation type="submission" date="2014-03" db="EMBL/GenBank/DDBJ databases">
        <authorList>
            <person name="Aksoy S."/>
            <person name="Warren W."/>
            <person name="Wilson R.K."/>
        </authorList>
    </citation>
    <scope>NUCLEOTIDE SEQUENCE [LARGE SCALE GENOMIC DNA]</scope>
    <source>
        <strain evidence="3">IAEA</strain>
    </source>
</reference>
<dbReference type="EnsemblMetazoa" id="GBRI045104-RA">
    <property type="protein sequence ID" value="GBRI045104-PA"/>
    <property type="gene ID" value="GBRI045104"/>
</dbReference>
<sequence>MYKNIIGQAIIFCHTRRAAAWLAENMHAKGYAVDMLTTGLRKFLITMNVLSRGINVDDITVVVNFDLPMDITGNADCETYLHRIGRTGQVGKNRIAVNLIGSEKAMII</sequence>
<accession>A0A1A9X5N7</accession>
<evidence type="ECO:0000313" key="3">
    <source>
        <dbReference type="Proteomes" id="UP000091820"/>
    </source>
</evidence>
<dbReference type="CDD" id="cd18787">
    <property type="entry name" value="SF2_C_DEAD"/>
    <property type="match status" value="1"/>
</dbReference>
<dbReference type="VEuPathDB" id="VectorBase:GBRI045104"/>
<evidence type="ECO:0000313" key="2">
    <source>
        <dbReference type="EnsemblMetazoa" id="GBRI045104-PA"/>
    </source>
</evidence>
<dbReference type="PANTHER" id="PTHR47958">
    <property type="entry name" value="ATP-DEPENDENT RNA HELICASE DBP3"/>
    <property type="match status" value="1"/>
</dbReference>
<dbReference type="Gene3D" id="3.40.50.300">
    <property type="entry name" value="P-loop containing nucleotide triphosphate hydrolases"/>
    <property type="match status" value="1"/>
</dbReference>
<dbReference type="AlphaFoldDB" id="A0A1A9X5N7"/>
<proteinExistence type="predicted"/>
<dbReference type="SUPFAM" id="SSF52540">
    <property type="entry name" value="P-loop containing nucleoside triphosphate hydrolases"/>
    <property type="match status" value="1"/>
</dbReference>
<protein>
    <submittedName>
        <fullName evidence="2">Helicase C-terminal domain-containing protein</fullName>
    </submittedName>
</protein>
<dbReference type="InterPro" id="IPR027417">
    <property type="entry name" value="P-loop_NTPase"/>
</dbReference>